<keyword evidence="2" id="KW-1185">Reference proteome</keyword>
<protein>
    <submittedName>
        <fullName evidence="1">Uncharacterized protein</fullName>
    </submittedName>
</protein>
<gene>
    <name evidence="1" type="ORF">GCM10009681_33640</name>
</gene>
<proteinExistence type="predicted"/>
<evidence type="ECO:0000313" key="2">
    <source>
        <dbReference type="Proteomes" id="UP001500655"/>
    </source>
</evidence>
<sequence length="71" mass="7342">MQARGELLGVDLVARAAEGEQRHPAAGGVIGDRHCDKVTGGPDPARRECPPRVAACLVICPTGLARDLTIG</sequence>
<dbReference type="EMBL" id="BAAALS010000015">
    <property type="protein sequence ID" value="GAA1759676.1"/>
    <property type="molecule type" value="Genomic_DNA"/>
</dbReference>
<accession>A0ABP4WSD9</accession>
<name>A0ABP4WSD9_9ACTN</name>
<comment type="caution">
    <text evidence="1">The sequence shown here is derived from an EMBL/GenBank/DDBJ whole genome shotgun (WGS) entry which is preliminary data.</text>
</comment>
<dbReference type="Proteomes" id="UP001500655">
    <property type="component" value="Unassembled WGS sequence"/>
</dbReference>
<reference evidence="2" key="1">
    <citation type="journal article" date="2019" name="Int. J. Syst. Evol. Microbiol.">
        <title>The Global Catalogue of Microorganisms (GCM) 10K type strain sequencing project: providing services to taxonomists for standard genome sequencing and annotation.</title>
        <authorList>
            <consortium name="The Broad Institute Genomics Platform"/>
            <consortium name="The Broad Institute Genome Sequencing Center for Infectious Disease"/>
            <person name="Wu L."/>
            <person name="Ma J."/>
        </authorList>
    </citation>
    <scope>NUCLEOTIDE SEQUENCE [LARGE SCALE GENOMIC DNA]</scope>
    <source>
        <strain evidence="2">JCM 13249</strain>
    </source>
</reference>
<organism evidence="1 2">
    <name type="scientific">Luedemannella helvata</name>
    <dbReference type="NCBI Taxonomy" id="349315"/>
    <lineage>
        <taxon>Bacteria</taxon>
        <taxon>Bacillati</taxon>
        <taxon>Actinomycetota</taxon>
        <taxon>Actinomycetes</taxon>
        <taxon>Micromonosporales</taxon>
        <taxon>Micromonosporaceae</taxon>
        <taxon>Luedemannella</taxon>
    </lineage>
</organism>
<evidence type="ECO:0000313" key="1">
    <source>
        <dbReference type="EMBL" id="GAA1759676.1"/>
    </source>
</evidence>